<reference evidence="2 3" key="1">
    <citation type="submission" date="2017-09" db="EMBL/GenBank/DDBJ databases">
        <title>Depth-based differentiation of microbial function through sediment-hosted aquifers and enrichment of novel symbionts in the deep terrestrial subsurface.</title>
        <authorList>
            <person name="Probst A.J."/>
            <person name="Ladd B."/>
            <person name="Jarett J.K."/>
            <person name="Geller-Mcgrath D.E."/>
            <person name="Sieber C.M."/>
            <person name="Emerson J.B."/>
            <person name="Anantharaman K."/>
            <person name="Thomas B.C."/>
            <person name="Malmstrom R."/>
            <person name="Stieglmeier M."/>
            <person name="Klingl A."/>
            <person name="Woyke T."/>
            <person name="Ryan C.M."/>
            <person name="Banfield J.F."/>
        </authorList>
    </citation>
    <scope>NUCLEOTIDE SEQUENCE [LARGE SCALE GENOMIC DNA]</scope>
    <source>
        <strain evidence="2">CG11_big_fil_rev_8_21_14_0_20_36_20</strain>
    </source>
</reference>
<feature type="signal peptide" evidence="1">
    <location>
        <begin position="1"/>
        <end position="21"/>
    </location>
</feature>
<name>A0A2H0NE69_9BACT</name>
<dbReference type="EMBL" id="PCWQ01000006">
    <property type="protein sequence ID" value="PIR07187.1"/>
    <property type="molecule type" value="Genomic_DNA"/>
</dbReference>
<keyword evidence="1" id="KW-0732">Signal</keyword>
<gene>
    <name evidence="2" type="ORF">COV55_00395</name>
</gene>
<dbReference type="AlphaFoldDB" id="A0A2H0NE69"/>
<feature type="chain" id="PRO_5013769377" evidence="1">
    <location>
        <begin position="22"/>
        <end position="354"/>
    </location>
</feature>
<accession>A0A2H0NE69</accession>
<sequence>MRKIIFFATILILLPLYKLSAQEDAYPAGSLLALNEKGAAVYYIGEDGAKYIFPDDKTYFTWHDDFSNVEKVDIGELDEYPDGGVMPYKPSTKLITHANTVNVYAVEPNGVLRRIPSAEIAEELYGDNWGSMVQDIIPGYFSSSYTLGVDLSDKLPTGTLVKEEDEDDIYYIDSGIKKKFLDNTVFESNNLKAKDIMTIADASQYPDGISIKDKEELSLNFNKDQMFKYSDYELSYSVTYQPNMTTVVFKGAISTNLEIRKAVVYGIGPMKFNYNGNHYFTQTEGNYFEYLGDPIVINNFNQGLMITGGNTNSWLGSGMSNITTDLKDWIIWDKDQDKRVVNIHSQTTLIRPQF</sequence>
<dbReference type="Proteomes" id="UP000230564">
    <property type="component" value="Unassembled WGS sequence"/>
</dbReference>
<evidence type="ECO:0000313" key="2">
    <source>
        <dbReference type="EMBL" id="PIR07187.1"/>
    </source>
</evidence>
<evidence type="ECO:0000256" key="1">
    <source>
        <dbReference type="SAM" id="SignalP"/>
    </source>
</evidence>
<proteinExistence type="predicted"/>
<comment type="caution">
    <text evidence="2">The sequence shown here is derived from an EMBL/GenBank/DDBJ whole genome shotgun (WGS) entry which is preliminary data.</text>
</comment>
<protein>
    <submittedName>
        <fullName evidence="2">Uncharacterized protein</fullName>
    </submittedName>
</protein>
<evidence type="ECO:0000313" key="3">
    <source>
        <dbReference type="Proteomes" id="UP000230564"/>
    </source>
</evidence>
<organism evidence="2 3">
    <name type="scientific">Candidatus Komeilibacteria bacterium CG11_big_fil_rev_8_21_14_0_20_36_20</name>
    <dbReference type="NCBI Taxonomy" id="1974477"/>
    <lineage>
        <taxon>Bacteria</taxon>
        <taxon>Candidatus Komeiliibacteriota</taxon>
    </lineage>
</organism>